<protein>
    <recommendedName>
        <fullName evidence="5">Lipoprotein</fullName>
    </recommendedName>
</protein>
<proteinExistence type="predicted"/>
<keyword evidence="2" id="KW-0732">Signal</keyword>
<comment type="caution">
    <text evidence="3">The sequence shown here is derived from an EMBL/GenBank/DDBJ whole genome shotgun (WGS) entry which is preliminary data.</text>
</comment>
<organism evidence="3 4">
    <name type="scientific">Hamadaea flava</name>
    <dbReference type="NCBI Taxonomy" id="1742688"/>
    <lineage>
        <taxon>Bacteria</taxon>
        <taxon>Bacillati</taxon>
        <taxon>Actinomycetota</taxon>
        <taxon>Actinomycetes</taxon>
        <taxon>Micromonosporales</taxon>
        <taxon>Micromonosporaceae</taxon>
        <taxon>Hamadaea</taxon>
    </lineage>
</organism>
<feature type="signal peptide" evidence="2">
    <location>
        <begin position="1"/>
        <end position="21"/>
    </location>
</feature>
<dbReference type="PROSITE" id="PS51257">
    <property type="entry name" value="PROKAR_LIPOPROTEIN"/>
    <property type="match status" value="1"/>
</dbReference>
<evidence type="ECO:0008006" key="5">
    <source>
        <dbReference type="Google" id="ProtNLM"/>
    </source>
</evidence>
<sequence length="176" mass="18797">MRTRIWGIVLVPLLLAAAGCTDDGRPSVASAGTATATPAPSSTLSHYDQLIAYTTCMRQHGVPMDDPIGTGDDADEGHVQPGFDKGKADAALAACQSLRPPRVGPDVDLKTELSRRYARCMREHGVEQYPDPDAQGQTRVSQQVGEDPDYPAAKNVCDQLTDQWYASAAATLRPSS</sequence>
<evidence type="ECO:0000256" key="1">
    <source>
        <dbReference type="SAM" id="MobiDB-lite"/>
    </source>
</evidence>
<reference evidence="4" key="1">
    <citation type="journal article" date="2019" name="Int. J. Syst. Evol. Microbiol.">
        <title>The Global Catalogue of Microorganisms (GCM) 10K type strain sequencing project: providing services to taxonomists for standard genome sequencing and annotation.</title>
        <authorList>
            <consortium name="The Broad Institute Genomics Platform"/>
            <consortium name="The Broad Institute Genome Sequencing Center for Infectious Disease"/>
            <person name="Wu L."/>
            <person name="Ma J."/>
        </authorList>
    </citation>
    <scope>NUCLEOTIDE SEQUENCE [LARGE SCALE GENOMIC DNA]</scope>
    <source>
        <strain evidence="4">CGMCC 4.7289</strain>
    </source>
</reference>
<dbReference type="EMBL" id="JBHSAY010000015">
    <property type="protein sequence ID" value="MFC4133862.1"/>
    <property type="molecule type" value="Genomic_DNA"/>
</dbReference>
<name>A0ABV8LS30_9ACTN</name>
<feature type="region of interest" description="Disordered" evidence="1">
    <location>
        <begin position="126"/>
        <end position="151"/>
    </location>
</feature>
<feature type="chain" id="PRO_5045652623" description="Lipoprotein" evidence="2">
    <location>
        <begin position="22"/>
        <end position="176"/>
    </location>
</feature>
<dbReference type="Proteomes" id="UP001595816">
    <property type="component" value="Unassembled WGS sequence"/>
</dbReference>
<evidence type="ECO:0000313" key="3">
    <source>
        <dbReference type="EMBL" id="MFC4133862.1"/>
    </source>
</evidence>
<dbReference type="RefSeq" id="WP_253761938.1">
    <property type="nucleotide sequence ID" value="NZ_JAMZDZ010000001.1"/>
</dbReference>
<accession>A0ABV8LS30</accession>
<feature type="compositionally biased region" description="Polar residues" evidence="1">
    <location>
        <begin position="135"/>
        <end position="144"/>
    </location>
</feature>
<gene>
    <name evidence="3" type="ORF">ACFOZ4_24885</name>
</gene>
<evidence type="ECO:0000256" key="2">
    <source>
        <dbReference type="SAM" id="SignalP"/>
    </source>
</evidence>
<evidence type="ECO:0000313" key="4">
    <source>
        <dbReference type="Proteomes" id="UP001595816"/>
    </source>
</evidence>
<keyword evidence="4" id="KW-1185">Reference proteome</keyword>